<dbReference type="GO" id="GO:0005524">
    <property type="term" value="F:ATP binding"/>
    <property type="evidence" value="ECO:0007669"/>
    <property type="project" value="UniProtKB-KW"/>
</dbReference>
<keyword evidence="2" id="KW-0813">Transport</keyword>
<dbReference type="Pfam" id="PF08352">
    <property type="entry name" value="oligo_HPY"/>
    <property type="match status" value="1"/>
</dbReference>
<dbReference type="InterPro" id="IPR017871">
    <property type="entry name" value="ABC_transporter-like_CS"/>
</dbReference>
<proteinExistence type="inferred from homology"/>
<dbReference type="InterPro" id="IPR050319">
    <property type="entry name" value="ABC_transp_ATP-bind"/>
</dbReference>
<dbReference type="PROSITE" id="PS00211">
    <property type="entry name" value="ABC_TRANSPORTER_1"/>
    <property type="match status" value="1"/>
</dbReference>
<accession>A0A7W9W865</accession>
<dbReference type="GO" id="GO:0055085">
    <property type="term" value="P:transmembrane transport"/>
    <property type="evidence" value="ECO:0007669"/>
    <property type="project" value="UniProtKB-ARBA"/>
</dbReference>
<dbReference type="Gene3D" id="3.40.50.300">
    <property type="entry name" value="P-loop containing nucleotide triphosphate hydrolases"/>
    <property type="match status" value="1"/>
</dbReference>
<dbReference type="RefSeq" id="WP_184201448.1">
    <property type="nucleotide sequence ID" value="NZ_JACHGW010000004.1"/>
</dbReference>
<dbReference type="CDD" id="cd03257">
    <property type="entry name" value="ABC_NikE_OppD_transporters"/>
    <property type="match status" value="1"/>
</dbReference>
<comment type="similarity">
    <text evidence="1">Belongs to the ABC transporter superfamily.</text>
</comment>
<organism evidence="7 8">
    <name type="scientific">Armatimonas rosea</name>
    <dbReference type="NCBI Taxonomy" id="685828"/>
    <lineage>
        <taxon>Bacteria</taxon>
        <taxon>Bacillati</taxon>
        <taxon>Armatimonadota</taxon>
        <taxon>Armatimonadia</taxon>
        <taxon>Armatimonadales</taxon>
        <taxon>Armatimonadaceae</taxon>
        <taxon>Armatimonas</taxon>
    </lineage>
</organism>
<dbReference type="PANTHER" id="PTHR43776:SF7">
    <property type="entry name" value="D,D-DIPEPTIDE TRANSPORT ATP-BINDING PROTEIN DDPF-RELATED"/>
    <property type="match status" value="1"/>
</dbReference>
<dbReference type="FunFam" id="3.40.50.300:FF:000016">
    <property type="entry name" value="Oligopeptide ABC transporter ATP-binding component"/>
    <property type="match status" value="1"/>
</dbReference>
<keyword evidence="4 7" id="KW-0067">ATP-binding</keyword>
<evidence type="ECO:0000256" key="5">
    <source>
        <dbReference type="SAM" id="MobiDB-lite"/>
    </source>
</evidence>
<evidence type="ECO:0000256" key="3">
    <source>
        <dbReference type="ARBA" id="ARBA00022741"/>
    </source>
</evidence>
<dbReference type="InterPro" id="IPR027417">
    <property type="entry name" value="P-loop_NTPase"/>
</dbReference>
<dbReference type="InterPro" id="IPR003593">
    <property type="entry name" value="AAA+_ATPase"/>
</dbReference>
<comment type="caution">
    <text evidence="7">The sequence shown here is derived from an EMBL/GenBank/DDBJ whole genome shotgun (WGS) entry which is preliminary data.</text>
</comment>
<dbReference type="GO" id="GO:0015833">
    <property type="term" value="P:peptide transport"/>
    <property type="evidence" value="ECO:0007669"/>
    <property type="project" value="InterPro"/>
</dbReference>
<keyword evidence="3" id="KW-0547">Nucleotide-binding</keyword>
<dbReference type="Proteomes" id="UP000520814">
    <property type="component" value="Unassembled WGS sequence"/>
</dbReference>
<evidence type="ECO:0000256" key="1">
    <source>
        <dbReference type="ARBA" id="ARBA00005417"/>
    </source>
</evidence>
<dbReference type="PROSITE" id="PS50893">
    <property type="entry name" value="ABC_TRANSPORTER_2"/>
    <property type="match status" value="1"/>
</dbReference>
<dbReference type="PANTHER" id="PTHR43776">
    <property type="entry name" value="TRANSPORT ATP-BINDING PROTEIN"/>
    <property type="match status" value="1"/>
</dbReference>
<dbReference type="EMBL" id="JACHGW010000004">
    <property type="protein sequence ID" value="MBB6052428.1"/>
    <property type="molecule type" value="Genomic_DNA"/>
</dbReference>
<name>A0A7W9W865_ARMRO</name>
<gene>
    <name evidence="7" type="ORF">HNQ39_004249</name>
</gene>
<dbReference type="SMART" id="SM00382">
    <property type="entry name" value="AAA"/>
    <property type="match status" value="1"/>
</dbReference>
<reference evidence="7 8" key="1">
    <citation type="submission" date="2020-08" db="EMBL/GenBank/DDBJ databases">
        <title>Genomic Encyclopedia of Type Strains, Phase IV (KMG-IV): sequencing the most valuable type-strain genomes for metagenomic binning, comparative biology and taxonomic classification.</title>
        <authorList>
            <person name="Goeker M."/>
        </authorList>
    </citation>
    <scope>NUCLEOTIDE SEQUENCE [LARGE SCALE GENOMIC DNA]</scope>
    <source>
        <strain evidence="7 8">DSM 23562</strain>
    </source>
</reference>
<evidence type="ECO:0000313" key="7">
    <source>
        <dbReference type="EMBL" id="MBB6052428.1"/>
    </source>
</evidence>
<dbReference type="Pfam" id="PF00005">
    <property type="entry name" value="ABC_tran"/>
    <property type="match status" value="1"/>
</dbReference>
<dbReference type="InterPro" id="IPR013563">
    <property type="entry name" value="Oligopep_ABC_C"/>
</dbReference>
<evidence type="ECO:0000256" key="4">
    <source>
        <dbReference type="ARBA" id="ARBA00022840"/>
    </source>
</evidence>
<dbReference type="AlphaFoldDB" id="A0A7W9W865"/>
<evidence type="ECO:0000259" key="6">
    <source>
        <dbReference type="PROSITE" id="PS50893"/>
    </source>
</evidence>
<dbReference type="NCBIfam" id="TIGR01727">
    <property type="entry name" value="oligo_HPY"/>
    <property type="match status" value="1"/>
</dbReference>
<feature type="domain" description="ABC transporter" evidence="6">
    <location>
        <begin position="4"/>
        <end position="244"/>
    </location>
</feature>
<dbReference type="GO" id="GO:0016887">
    <property type="term" value="F:ATP hydrolysis activity"/>
    <property type="evidence" value="ECO:0007669"/>
    <property type="project" value="InterPro"/>
</dbReference>
<evidence type="ECO:0000313" key="8">
    <source>
        <dbReference type="Proteomes" id="UP000520814"/>
    </source>
</evidence>
<feature type="region of interest" description="Disordered" evidence="5">
    <location>
        <begin position="243"/>
        <end position="269"/>
    </location>
</feature>
<protein>
    <submittedName>
        <fullName evidence="7">Oligopeptide/dipeptide ABC transporter ATP-binding protein</fullName>
    </submittedName>
</protein>
<dbReference type="InterPro" id="IPR003439">
    <property type="entry name" value="ABC_transporter-like_ATP-bd"/>
</dbReference>
<evidence type="ECO:0000256" key="2">
    <source>
        <dbReference type="ARBA" id="ARBA00022448"/>
    </source>
</evidence>
<keyword evidence="8" id="KW-1185">Reference proteome</keyword>
<sequence>MLTVRDLSVQFALGGGKLVRAVDGVSFSVAKGETLGIVGESGCGKSTTGRALLRLLPITGGTVTFDGQDVQSLRGPELLAFRRRVQMVFQDPYASLSPRLSVGQLVSEPLEIHGIEGDKKARVEALLKSVGLPEGIASRYPHAFSGGQRQRIGIARALALNPELIILDEPVSALDISVRAQVVNLLMDLQQERGIAYIFIGHDLALIRHIAHRVAVMYLGRIVELGTAEAIYTNPRHPYTRSLLASAPLPDPTKRRESAPLEGDPPSPLNIPSGCRFRTRCPFAQPLCAEKDPALDPETGAACHFARELPVWSS</sequence>
<dbReference type="SUPFAM" id="SSF52540">
    <property type="entry name" value="P-loop containing nucleoside triphosphate hydrolases"/>
    <property type="match status" value="1"/>
</dbReference>